<dbReference type="InterPro" id="IPR036388">
    <property type="entry name" value="WH-like_DNA-bd_sf"/>
</dbReference>
<sequence length="579" mass="64592">MQPLSDHFTNVPAFLTKLWKMVSDPKTDHLICWGSSGNSFIILNQVQFWYELLPLYYKHNNMSSFVRQLNMYGFHKVSSVENGSLADGEKDEVQFFHMYFQKGSPELLKLIKRKVTVSKHTENTNQLLKGEDLSKVLSDVKQLRGRQASVDSQLAAMKQENAVLWRELAVLRQKHTKQQQIVNKLIQFLVSMVHPGNNGRMGVGVKRHYPLMLRGTPSKKARTSKSSNNKNKNEGPTIHELDNEIEQENGIEPEVLLSTAGDTDKDLPLICSPLSPPNSYASLGVVSPLSNIDLTNELINEAENLSEKQCNVEESSSDNNKESYWNKPSFVSEQFLQNNAGGTSTNELLADEIADDPILNILEDNIINDKKSATENRVFISPSSQDTLLSNLGNGNYNTKALSSKKSTEDQNNKNESTVVGVEPNDNAVSSDMIVATRKSDGNGKINGSNDLGFIVDNNQSEIDLYKDLLHGCGTLDTNTLLGEVNRMPFYQPDYKLFNDSALEYGLSFSQDHDEQQNSGDPMVSGQEVTTYPILPLEELLDDSLNDADIGEDILDENLLQLNTPPVSNIKLEFPVDES</sequence>
<evidence type="ECO:0000256" key="1">
    <source>
        <dbReference type="ARBA" id="ARBA00004123"/>
    </source>
</evidence>
<keyword evidence="4" id="KW-0238">DNA-binding</keyword>
<evidence type="ECO:0000256" key="3">
    <source>
        <dbReference type="ARBA" id="ARBA00023015"/>
    </source>
</evidence>
<dbReference type="SUPFAM" id="SSF46785">
    <property type="entry name" value="Winged helix' DNA-binding domain"/>
    <property type="match status" value="1"/>
</dbReference>
<comment type="caution">
    <text evidence="10">The sequence shown here is derived from an EMBL/GenBank/DDBJ whole genome shotgun (WGS) entry which is preliminary data.</text>
</comment>
<keyword evidence="11" id="KW-1185">Reference proteome</keyword>
<evidence type="ECO:0000256" key="4">
    <source>
        <dbReference type="ARBA" id="ARBA00023125"/>
    </source>
</evidence>
<gene>
    <name evidence="10" type="ORF">HHI36_023042</name>
</gene>
<dbReference type="SMART" id="SM00415">
    <property type="entry name" value="HSF"/>
    <property type="match status" value="1"/>
</dbReference>
<feature type="region of interest" description="Disordered" evidence="8">
    <location>
        <begin position="399"/>
        <end position="424"/>
    </location>
</feature>
<evidence type="ECO:0000256" key="2">
    <source>
        <dbReference type="ARBA" id="ARBA00006403"/>
    </source>
</evidence>
<accession>A0ABD2PFV1</accession>
<evidence type="ECO:0000259" key="9">
    <source>
        <dbReference type="PROSITE" id="PS00434"/>
    </source>
</evidence>
<name>A0ABD2PFV1_9CUCU</name>
<evidence type="ECO:0000256" key="6">
    <source>
        <dbReference type="ARBA" id="ARBA00023242"/>
    </source>
</evidence>
<dbReference type="EMBL" id="JABFTP020000186">
    <property type="protein sequence ID" value="KAL3289632.1"/>
    <property type="molecule type" value="Genomic_DNA"/>
</dbReference>
<protein>
    <recommendedName>
        <fullName evidence="9">HSF-type DNA-binding domain-containing protein</fullName>
    </recommendedName>
</protein>
<dbReference type="PANTHER" id="PTHR10015:SF427">
    <property type="entry name" value="HEAT SHOCK FACTOR PROTEIN"/>
    <property type="match status" value="1"/>
</dbReference>
<proteinExistence type="inferred from homology"/>
<dbReference type="FunFam" id="1.10.10.10:FF:000027">
    <property type="entry name" value="Heat shock transcription factor 1"/>
    <property type="match status" value="1"/>
</dbReference>
<keyword evidence="6" id="KW-0539">Nucleus</keyword>
<feature type="region of interest" description="Disordered" evidence="8">
    <location>
        <begin position="215"/>
        <end position="238"/>
    </location>
</feature>
<dbReference type="Gene3D" id="1.10.10.10">
    <property type="entry name" value="Winged helix-like DNA-binding domain superfamily/Winged helix DNA-binding domain"/>
    <property type="match status" value="1"/>
</dbReference>
<comment type="subcellular location">
    <subcellularLocation>
        <location evidence="1">Nucleus</location>
    </subcellularLocation>
</comment>
<dbReference type="Proteomes" id="UP001516400">
    <property type="component" value="Unassembled WGS sequence"/>
</dbReference>
<evidence type="ECO:0000313" key="11">
    <source>
        <dbReference type="Proteomes" id="UP001516400"/>
    </source>
</evidence>
<feature type="domain" description="HSF-type DNA-binding" evidence="9">
    <location>
        <begin position="53"/>
        <end position="77"/>
    </location>
</feature>
<dbReference type="GO" id="GO:0005634">
    <property type="term" value="C:nucleus"/>
    <property type="evidence" value="ECO:0007669"/>
    <property type="project" value="UniProtKB-SubCell"/>
</dbReference>
<evidence type="ECO:0000256" key="5">
    <source>
        <dbReference type="ARBA" id="ARBA00023163"/>
    </source>
</evidence>
<dbReference type="InterPro" id="IPR036390">
    <property type="entry name" value="WH_DNA-bd_sf"/>
</dbReference>
<evidence type="ECO:0000256" key="8">
    <source>
        <dbReference type="SAM" id="MobiDB-lite"/>
    </source>
</evidence>
<keyword evidence="3" id="KW-0805">Transcription regulation</keyword>
<dbReference type="Pfam" id="PF00447">
    <property type="entry name" value="HSF_DNA-bind"/>
    <property type="match status" value="1"/>
</dbReference>
<keyword evidence="5" id="KW-0804">Transcription</keyword>
<evidence type="ECO:0000256" key="7">
    <source>
        <dbReference type="RuleBase" id="RU004020"/>
    </source>
</evidence>
<dbReference type="PRINTS" id="PR00056">
    <property type="entry name" value="HSFDOMAIN"/>
</dbReference>
<reference evidence="10 11" key="1">
    <citation type="journal article" date="2021" name="BMC Biol.">
        <title>Horizontally acquired antibacterial genes associated with adaptive radiation of ladybird beetles.</title>
        <authorList>
            <person name="Li H.S."/>
            <person name="Tang X.F."/>
            <person name="Huang Y.H."/>
            <person name="Xu Z.Y."/>
            <person name="Chen M.L."/>
            <person name="Du X.Y."/>
            <person name="Qiu B.Y."/>
            <person name="Chen P.T."/>
            <person name="Zhang W."/>
            <person name="Slipinski A."/>
            <person name="Escalona H.E."/>
            <person name="Waterhouse R.M."/>
            <person name="Zwick A."/>
            <person name="Pang H."/>
        </authorList>
    </citation>
    <scope>NUCLEOTIDE SEQUENCE [LARGE SCALE GENOMIC DNA]</scope>
    <source>
        <strain evidence="10">SYSU2018</strain>
    </source>
</reference>
<dbReference type="PANTHER" id="PTHR10015">
    <property type="entry name" value="HEAT SHOCK TRANSCRIPTION FACTOR"/>
    <property type="match status" value="1"/>
</dbReference>
<dbReference type="InterPro" id="IPR000232">
    <property type="entry name" value="HSF_DNA-bd"/>
</dbReference>
<dbReference type="GO" id="GO:0043565">
    <property type="term" value="F:sequence-specific DNA binding"/>
    <property type="evidence" value="ECO:0007669"/>
    <property type="project" value="UniProtKB-ARBA"/>
</dbReference>
<evidence type="ECO:0000313" key="10">
    <source>
        <dbReference type="EMBL" id="KAL3289632.1"/>
    </source>
</evidence>
<dbReference type="AlphaFoldDB" id="A0ABD2PFV1"/>
<organism evidence="10 11">
    <name type="scientific">Cryptolaemus montrouzieri</name>
    <dbReference type="NCBI Taxonomy" id="559131"/>
    <lineage>
        <taxon>Eukaryota</taxon>
        <taxon>Metazoa</taxon>
        <taxon>Ecdysozoa</taxon>
        <taxon>Arthropoda</taxon>
        <taxon>Hexapoda</taxon>
        <taxon>Insecta</taxon>
        <taxon>Pterygota</taxon>
        <taxon>Neoptera</taxon>
        <taxon>Endopterygota</taxon>
        <taxon>Coleoptera</taxon>
        <taxon>Polyphaga</taxon>
        <taxon>Cucujiformia</taxon>
        <taxon>Coccinelloidea</taxon>
        <taxon>Coccinellidae</taxon>
        <taxon>Scymninae</taxon>
        <taxon>Scymnini</taxon>
        <taxon>Cryptolaemus</taxon>
    </lineage>
</organism>
<comment type="similarity">
    <text evidence="2 7">Belongs to the HSF family.</text>
</comment>
<dbReference type="PROSITE" id="PS00434">
    <property type="entry name" value="HSF_DOMAIN"/>
    <property type="match status" value="1"/>
</dbReference>